<feature type="transmembrane region" description="Helical" evidence="2">
    <location>
        <begin position="3724"/>
        <end position="3743"/>
    </location>
</feature>
<protein>
    <submittedName>
        <fullName evidence="3">Uncharacterized protein</fullName>
    </submittedName>
</protein>
<evidence type="ECO:0000313" key="10">
    <source>
        <dbReference type="Proteomes" id="UP000219974"/>
    </source>
</evidence>
<proteinExistence type="predicted"/>
<evidence type="ECO:0000313" key="5">
    <source>
        <dbReference type="EMBL" id="SCN24241.1"/>
    </source>
</evidence>
<feature type="transmembrane region" description="Helical" evidence="2">
    <location>
        <begin position="3771"/>
        <end position="3790"/>
    </location>
</feature>
<feature type="region of interest" description="Disordered" evidence="1">
    <location>
        <begin position="2862"/>
        <end position="2893"/>
    </location>
</feature>
<dbReference type="Proteomes" id="UP000516480">
    <property type="component" value="Chromosome 8"/>
</dbReference>
<evidence type="ECO:0000313" key="6">
    <source>
        <dbReference type="EMBL" id="SCO59447.1"/>
    </source>
</evidence>
<evidence type="ECO:0000256" key="1">
    <source>
        <dbReference type="SAM" id="MobiDB-lite"/>
    </source>
</evidence>
<keyword evidence="2" id="KW-1133">Transmembrane helix</keyword>
<dbReference type="Proteomes" id="UP000069549">
    <property type="component" value="Chromosome 8"/>
</dbReference>
<reference evidence="3 8" key="1">
    <citation type="submission" date="2016-02" db="EMBL/GenBank/DDBJ databases">
        <authorList>
            <consortium name="Pathogen Informatics"/>
        </authorList>
    </citation>
    <scope>NUCLEOTIDE SEQUENCE [LARGE SCALE GENOMIC DNA]</scope>
    <source>
        <strain evidence="3 8">K173</strain>
        <strain evidence="4 12">NK65 ny</strain>
        <strain evidence="5 11">NK65e</strain>
        <strain evidence="7 9">SP11 Antwerpcl1</strain>
        <strain evidence="6 10">SP11 RLL</strain>
    </source>
</reference>
<feature type="compositionally biased region" description="Acidic residues" evidence="1">
    <location>
        <begin position="2869"/>
        <end position="2878"/>
    </location>
</feature>
<feature type="compositionally biased region" description="Basic and acidic residues" evidence="1">
    <location>
        <begin position="2879"/>
        <end position="2893"/>
    </location>
</feature>
<accession>A0A0Y9VWS0</accession>
<keyword evidence="2" id="KW-0812">Transmembrane</keyword>
<feature type="region of interest" description="Disordered" evidence="1">
    <location>
        <begin position="1437"/>
        <end position="1469"/>
    </location>
</feature>
<dbReference type="EMBL" id="LT608144">
    <property type="protein sequence ID" value="SCM20642.1"/>
    <property type="molecule type" value="Genomic_DNA"/>
</dbReference>
<feature type="compositionally biased region" description="Polar residues" evidence="1">
    <location>
        <begin position="1437"/>
        <end position="1464"/>
    </location>
</feature>
<name>A0A0Y9VWS0_PLABE</name>
<evidence type="ECO:0000313" key="12">
    <source>
        <dbReference type="Proteomes" id="UP000516480"/>
    </source>
</evidence>
<evidence type="ECO:0000313" key="3">
    <source>
        <dbReference type="EMBL" id="CXI28913.1"/>
    </source>
</evidence>
<feature type="compositionally biased region" description="Basic and acidic residues" evidence="1">
    <location>
        <begin position="3509"/>
        <end position="3526"/>
    </location>
</feature>
<dbReference type="EMBL" id="LT608256">
    <property type="protein sequence ID" value="SCO60684.1"/>
    <property type="molecule type" value="Genomic_DNA"/>
</dbReference>
<evidence type="ECO:0000313" key="7">
    <source>
        <dbReference type="EMBL" id="SCO60684.1"/>
    </source>
</evidence>
<dbReference type="EMBL" id="LT614634">
    <property type="protein sequence ID" value="SCN24241.1"/>
    <property type="molecule type" value="Genomic_DNA"/>
</dbReference>
<dbReference type="Proteomes" id="UP000219974">
    <property type="component" value="Chromosome 8"/>
</dbReference>
<dbReference type="OrthoDB" id="377917at2759"/>
<dbReference type="OMA" id="YHFRILY"/>
<evidence type="ECO:0000313" key="8">
    <source>
        <dbReference type="Proteomes" id="UP000069549"/>
    </source>
</evidence>
<dbReference type="EMBL" id="LT608272">
    <property type="protein sequence ID" value="SCO59447.1"/>
    <property type="molecule type" value="Genomic_DNA"/>
</dbReference>
<keyword evidence="2" id="KW-0472">Membrane</keyword>
<evidence type="ECO:0000256" key="2">
    <source>
        <dbReference type="SAM" id="Phobius"/>
    </source>
</evidence>
<evidence type="ECO:0000313" key="4">
    <source>
        <dbReference type="EMBL" id="SCM20642.1"/>
    </source>
</evidence>
<gene>
    <name evidence="3" type="ORF">PBK173_000144000</name>
    <name evidence="5" type="ORF">PBNK65E_000136900</name>
    <name evidence="4" type="ORF">PBNK65NY_000136300</name>
    <name evidence="7" type="ORF">PBSP11A_000136300</name>
    <name evidence="6" type="ORF">PBSP11RLL_000136300</name>
</gene>
<dbReference type="EMBL" id="LT160028">
    <property type="protein sequence ID" value="CXI28913.1"/>
    <property type="molecule type" value="Genomic_DNA"/>
</dbReference>
<feature type="transmembrane region" description="Helical" evidence="2">
    <location>
        <begin position="3819"/>
        <end position="3840"/>
    </location>
</feature>
<dbReference type="Proteomes" id="UP000220214">
    <property type="component" value="Chromosome 8"/>
</dbReference>
<feature type="transmembrane region" description="Helical" evidence="2">
    <location>
        <begin position="162"/>
        <end position="185"/>
    </location>
</feature>
<organism evidence="3 8">
    <name type="scientific">Plasmodium berghei</name>
    <dbReference type="NCBI Taxonomy" id="5821"/>
    <lineage>
        <taxon>Eukaryota</taxon>
        <taxon>Sar</taxon>
        <taxon>Alveolata</taxon>
        <taxon>Apicomplexa</taxon>
        <taxon>Aconoidasida</taxon>
        <taxon>Haemosporida</taxon>
        <taxon>Plasmodiidae</taxon>
        <taxon>Plasmodium</taxon>
        <taxon>Plasmodium (Vinckeia)</taxon>
    </lineage>
</organism>
<dbReference type="PANTHER" id="PTHR14754">
    <property type="entry name" value="TRANSCRIPTION ELONGATION FACTOR A"/>
    <property type="match status" value="1"/>
</dbReference>
<feature type="region of interest" description="Disordered" evidence="1">
    <location>
        <begin position="3509"/>
        <end position="3531"/>
    </location>
</feature>
<evidence type="ECO:0000313" key="11">
    <source>
        <dbReference type="Proteomes" id="UP000220214"/>
    </source>
</evidence>
<dbReference type="VEuPathDB" id="PlasmoDB:PBANKA_0801600"/>
<dbReference type="PANTHER" id="PTHR14754:SF35">
    <property type="entry name" value="TYPE VII SECRETION SYSTEM ACCESSORY FACTOR ESAA"/>
    <property type="match status" value="1"/>
</dbReference>
<sequence>MKRAKDEVIEICSLLNNNKDKSINKGIRTLCLFIINNDSISDDEYNNYVRLLIENNYFRVIYFLLCHEVENAKSSKIIQDVDLEFIEIIFYTLNWVFRKLFGGGNIYTKDKNEFDNGKIKVSKFFEKDGNIETYIKNGIFEESHEFSRIGMLLCENLKFVEVIALANISYNAIYILNCIFYFLLYHKRFNEIFLRSPLLLSLIKIRENLEDFSNVKNNDNIFDSMEEENIDNESDMDGKNELYNGSDIMDIKEKSDESSVVNNKIDENDRKKKKNVSNHINNKDEILICNYSFEKELIFLYKHLALKNLKYQTNKNVNQISENCDFYGELLIRKKNGESKIFKEEIINVEKKIKKIKKIKKKLKKIKGNNNDNIRDLIESGSDFEIMRVTILIYFLYCYLFIGKNHYLHKHFEQLCNEIYEIYRNSIDVVKHYILLCTYEILKKGEHYKYINIFLVIMKLQNNFLNNIQIEMKETVTFILNEVLKHNEFSHIYKKNKFNDKVIFLLKLSKESYKETDNQLHNNFDEIMEENIEKSKRSYILVINFNRKQYMQTDNNYNDAIINFAKNVKRNKFEQINNNFLLLTDKKEIRQICMIFKIIELYVKSCSTGIHQLFVISPNLKEEENVKILKSSTSTNNNNLKIGKPHNNKKTMNDKFFSLLTDLNVKYFLNHYVIVRTLEKHKHFINMYYNSSRLYKILISGNAYIFIFLNLYIELNKIFFIYKKKSNCDMCIKKHERNVAFDKLFNRIANCDVTDINIGRSICSFNYEKTENGYDGINNDEEHNLTPSNKNKKRRVSIEGDNIEDEATIIENNQLKRKQPKNGEQNENNNIDFENKIDKNKTDKICKQKYQYKYIYKRIKDEIVHKTYFLVLCKQVVNLKIVVELYKKKKKIYIYNNNEIINNEDILIQNMKEENDYIYSEENEINYKKKLEELLFFFIPMQITKYLLKFVVKKERHYYFNYSIMSYLYYIFEIYKCISLFLLSLQSYINIPKGINNEILLKSIKLDLSIIFYNIVSPYYLLDIAYINMCLSNSINNVETHENGNILASNDNNNRGIKKDEKNNINSKKKTKFEEEYSSGNDSDNYVFNIEDKTNMMLMYKLDKKKEKNENLLNLHYFINNVYINNKNSNIFYFIVLRNFINLFDECELKKKLIHELYNKKTIIEINNFTLFSKINDNIYKIFLKLFIEKRYFTIESYNLVNSLFHIFIYYKNKVIVEKNEAIKNNSKTYSIYEKYYNFMEILVYKILKKTKYFDNEHLDVLLIFLNFLRSINNSREFLIVISLFLRIFNLFNTKIIQLEVYYKNERSKKCTEENIINYTAKKRRITNYENSSVFGLIVDYFFTNNIKSLCNGISILKVFNDNNSEKEGANNKNNTNLYEYTVNDVVQLYKNYVNFVKYIILFNPYIYLKLKNKLKNKKCLSELFFTISKKGKNSFTNSNPDKGLQTNTNKNNTSHENCNQPNSDDLVEKNKKDENNKIKNNNNENIYFPYKQEMKEYDETFQIFLKFQKSIKLFLKEIKLNKNNDTTKYKSKIEKICTMKINLEAKNNEQYLMNNKEDLLKNDKGNNIDCNTSRELGEVLSKCKNVLKAYLNEKNIFTFGSKCNEENENENEMDEEVVFYKICNITNILINYYYINYIYIKNNEVDHINIDIAIHLIKNINYILKIYLNICMNINRRFSLLMKRNWEYIEVENMIMNRKNLNKNNFHSNQFIEKINKLNKKMFIYFLNIFKNELFKNLLSLLENVGNKNRDVYENFIYLNLCYIYKNVYFCKLKKEKHINVLVDNLTFLINAIVRHDINRKNVLFKKKICNMVFFLLKKLQTKECFINKLIMNPYFCDKVKNNIEDASKQNDKITSSEKFNDFEQIDKPYQFIVEEALSFFLYYMTNENIMQSHLKNISENMISNTSLLINNIIKNKGINVTTKIAAKNLWNLYINKIYSYNDLLLNYDLIKNVTIFILSNNLDDNNKNNNMDAAKNNLIIKKIKNDKIYFLNYKDIEREIKSCIIYNYMMHFGIETLKDEENVNISKENYIIMYILYFMKNYNECEFFDKTHIRILEKITYKKVLKLKKNTFTNEFGEICLNKIIYSYKNVSNKKKIDFLLLNTKRMRNKNCLFVAISILNFLGNLLKMENRVTMFNKYNKNIIRRICKVVFLYFYEYFFENNAKKNKHIFKSYNRVVFFMYIKYFKQFKKNGSNSNIGENDKSYKFDDVNNEQNPRINEFVDVDLKGKTNDFHIMLMLLLNLINKNKNKFHIENVIDKRFNSLLVNISNIFKRNNIKDLYYTDIMKEYIYTFCDCDMNNIVKHKGNMNYISFNIYFLLFKYMKLRDLNLLNMIESFFKDEGIEKIILSQIDEYKKKKKKNDEKILIYILKLIKIFYEEWYSLCKNKTEKQNIYLKTLNKNIFNELKKLYNYTLGGVDICIRNIFFVDLSYFLKSITIKNMLDNKLMDEVLKFKDFNLDNDNNHNWLNMNPKMLYQTCTFFFVNENIRNELGNNETYFTFYKNMKNQSLNENYNINGSKDEENYDYNDLQNNINKIDTSNNLESYDYDNYNDNNENKYADNTNDEDNEIELGKIENYLKNLAIKNLYSIIYQNDYIKKEVYLLSQNDKLKDNIYDYLFLLCLIVSKLIFCFILMAEKLRVFFYHFRILYTTNSYDNIFLNYDLLYMQETNRKIKNYIKKYPDINFYIDYDNNEKEENKGYNNTSYYSYSKNAQLNDEENFENSYNNKNELMNEQNHSGLFPKNKKLISYDEEKEHFHHLKKGEKYSMNCKFCIKFKKVHKIHKSYRIFNLFNENEKNHIKNMIYYGKTIRTTIFLNCPYDNNIYSNFDTFINAQEYFDDINEKTKNDETSNVFYNSKNEEVDKMENNDGENDDINMDGDKKNDTKNNKKQSKENNIINKINSFCIVDNNDDLLYGKKIGKNHFKRNYKRLLNQYLLDDIDFFGKWIKNFSIHALKILICCLSSNDIIVRIISLKGLSIFYQLIENSFFLYKIKKKLNSFRSKNYNNTDESNGIYNDFMENSISRINNNNNENISPGIGKKKKVFVIPFKELFYLYFFMKKLKYSVDQNSYYINPCISSYSIFLLNDLYNRSNIQATLKHLIINKTFSVYFFYAYLDKMFTNENLVSLKFINFFIISVQSLYSIGYNITDENEYKDAQECDVEESQNQNFHNENNNEYYSERNNNYEDEYANNNRRGNYTENKNNNHVDKSFFVTSNIGNRMIHNFENDEDDNDEEIEDKMNDEEENVDKPVLDKLQHIEESHKNAVKCIYSILNKKQIFEIYMSMFFNNYLNYNLLKNFLILLIASTNVINVVYMKHDDINCTESCNGNQKGQLEDNLYYDGNENNNNSHVIDDKKNCDGNEEDECTENKNIIYMNNDNFNENDEKKNYDNTNMNNIGVQYYVKNNFVIKLITKNNIFLWINSLMHKKLFHEENSLNYPSSFIFPILNFYDLTNKNETFYVNFIYKNLKNFKKITVKLSMPLYLINQLKFIENDMQIFEEKNSDEIKNDKEKTENSCNENKEGDIEYPNLRNTNNDEKICSDNNNSSSETVSVYRNRNIITDDESDIYNNEYMNGSDLSMLQYLDDIIKKWHMLGYVFKENYGKTSCILLYLSLLTNNIVSNLFYPSVDYSHIFANSLLKEERGKIEKFILKNGYNLIYKKNENNNKKFEIWNFWYNNFHRCISLKIRGIFLIHKKNISLRNSNLNLFSEILKIIRRLNRSLYYTFFNLYHTEYYNLFIFISGKKKYIGRKNIYLKKTISNYVKISKRFIKYIYLLFNMVFNICTSLYDTAISNDNIFQNSISTKVIVDKSFMNNDISLIVNEFILFFENICIILNYFNSFNSPKMKKYSTDFDIEQFKQGEYEGQEKNIHGRSRTIETFYVKIHTKLLKETYNKIPQYSNYFLYRKIILCVLQMIHKNCFKNNKHFYYIFLNKLITMYHFINVDNRPKIYLYIFELYNIIKKDPLESILKQIF</sequence>
<evidence type="ECO:0000313" key="9">
    <source>
        <dbReference type="Proteomes" id="UP000219860"/>
    </source>
</evidence>
<dbReference type="Proteomes" id="UP000219860">
    <property type="component" value="Chromosome 8"/>
</dbReference>